<comment type="caution">
    <text evidence="2">The sequence shown here is derived from an EMBL/GenBank/DDBJ whole genome shotgun (WGS) entry which is preliminary data.</text>
</comment>
<sequence>MVDVKVEEGVILAVMIYPRFVAEEPGKSQVSLDSWIWDDSAQYVWCDETPLQYLGCVVCFSYAPGSYEAKKKELGIEREQRQKANSSAYGNSDMMASGGGVHGGSMVDDRSSGINAPTNEEDVIDVHMQGLQQVKDPE</sequence>
<reference evidence="2" key="2">
    <citation type="journal article" date="2018" name="Sci. Data">
        <title>The draft genome sequence of cork oak.</title>
        <authorList>
            <person name="Ramos A.M."/>
            <person name="Usie A."/>
            <person name="Barbosa P."/>
            <person name="Barros P.M."/>
            <person name="Capote T."/>
            <person name="Chaves I."/>
            <person name="Simoes F."/>
            <person name="Abreu I."/>
            <person name="Carrasquinho I."/>
            <person name="Faro C."/>
            <person name="Guimaraes J.B."/>
            <person name="Mendonca D."/>
            <person name="Nobrega F."/>
            <person name="Rodrigues L."/>
            <person name="Saibo N.J.M."/>
            <person name="Varela M.C."/>
            <person name="Egas C."/>
            <person name="Matos J."/>
            <person name="Miguel C.M."/>
            <person name="Oliveira M.M."/>
            <person name="Ricardo C.P."/>
            <person name="Goncalves S."/>
        </authorList>
    </citation>
    <scope>NUCLEOTIDE SEQUENCE [LARGE SCALE GENOMIC DNA]</scope>
    <source>
        <strain evidence="2">HL8</strain>
    </source>
</reference>
<feature type="region of interest" description="Disordered" evidence="1">
    <location>
        <begin position="77"/>
        <end position="138"/>
    </location>
</feature>
<proteinExistence type="predicted"/>
<reference evidence="2" key="3">
    <citation type="submission" date="2023-07" db="EMBL/GenBank/DDBJ databases">
        <title>An improved reference 1 genome and first organelle genomes of Quercus suber.</title>
        <authorList>
            <consortium name="Genosuber Consortium"/>
            <person name="Usie A."/>
            <person name="Serra O."/>
            <person name="Barros P."/>
        </authorList>
    </citation>
    <scope>NUCLEOTIDE SEQUENCE</scope>
    <source>
        <strain evidence="2">HL8</strain>
        <tissue evidence="2">Leaves</tissue>
    </source>
</reference>
<dbReference type="AlphaFoldDB" id="A0AAW0LZW0"/>
<evidence type="ECO:0000256" key="1">
    <source>
        <dbReference type="SAM" id="MobiDB-lite"/>
    </source>
</evidence>
<accession>A0AAW0LZW0</accession>
<gene>
    <name evidence="2" type="ORF">CFP56_019763</name>
</gene>
<organism evidence="2">
    <name type="scientific">Quercus suber</name>
    <name type="common">Cork oak</name>
    <dbReference type="NCBI Taxonomy" id="58331"/>
    <lineage>
        <taxon>Eukaryota</taxon>
        <taxon>Viridiplantae</taxon>
        <taxon>Streptophyta</taxon>
        <taxon>Embryophyta</taxon>
        <taxon>Tracheophyta</taxon>
        <taxon>Spermatophyta</taxon>
        <taxon>Magnoliopsida</taxon>
        <taxon>eudicotyledons</taxon>
        <taxon>Gunneridae</taxon>
        <taxon>Pentapetalae</taxon>
        <taxon>rosids</taxon>
        <taxon>fabids</taxon>
        <taxon>Fagales</taxon>
        <taxon>Fagaceae</taxon>
        <taxon>Quercus</taxon>
    </lineage>
</organism>
<evidence type="ECO:0000313" key="2">
    <source>
        <dbReference type="EMBL" id="KAK7857115.1"/>
    </source>
</evidence>
<name>A0AAW0LZW0_QUESU</name>
<protein>
    <submittedName>
        <fullName evidence="2">Uncharacterized protein</fullName>
    </submittedName>
</protein>
<reference evidence="2" key="1">
    <citation type="submission" date="2017-12" db="EMBL/GenBank/DDBJ databases">
        <authorList>
            <person name="Barbosa P."/>
            <person name="Usie A."/>
            <person name="Ramos A.M."/>
        </authorList>
    </citation>
    <scope>NUCLEOTIDE SEQUENCE</scope>
    <source>
        <strain evidence="2">HL8</strain>
        <tissue evidence="2">Leaves</tissue>
    </source>
</reference>
<dbReference type="EMBL" id="PKMF04000030">
    <property type="protein sequence ID" value="KAK7857115.1"/>
    <property type="molecule type" value="Genomic_DNA"/>
</dbReference>